<dbReference type="KEGG" id="pla:Plav_0896"/>
<dbReference type="PANTHER" id="PTHR42855:SF1">
    <property type="entry name" value="ABC TRANSPORTER DOMAIN-CONTAINING PROTEIN"/>
    <property type="match status" value="1"/>
</dbReference>
<dbReference type="GO" id="GO:0016887">
    <property type="term" value="F:ATP hydrolysis activity"/>
    <property type="evidence" value="ECO:0007669"/>
    <property type="project" value="UniProtKB-UniRule"/>
</dbReference>
<feature type="region of interest" description="Disordered" evidence="12">
    <location>
        <begin position="500"/>
        <end position="521"/>
    </location>
</feature>
<dbReference type="Proteomes" id="UP000006377">
    <property type="component" value="Chromosome"/>
</dbReference>
<dbReference type="InterPro" id="IPR003439">
    <property type="entry name" value="ABC_transporter-like_ATP-bd"/>
</dbReference>
<comment type="similarity">
    <text evidence="10 11">Belongs to the ABC transporter superfamily. ABCF family. Uup subfamily.</text>
</comment>
<dbReference type="SUPFAM" id="SSF52540">
    <property type="entry name" value="P-loop containing nucleoside triphosphate hydrolases"/>
    <property type="match status" value="2"/>
</dbReference>
<dbReference type="STRING" id="402881.Plav_0896"/>
<keyword evidence="3 11" id="KW-0547">Nucleotide-binding</keyword>
<dbReference type="FunFam" id="3.40.50.300:FF:000309">
    <property type="entry name" value="ABC transporter ATP-binding protein"/>
    <property type="match status" value="1"/>
</dbReference>
<dbReference type="RefSeq" id="WP_012109772.1">
    <property type="nucleotide sequence ID" value="NC_009719.1"/>
</dbReference>
<dbReference type="GO" id="GO:0005737">
    <property type="term" value="C:cytoplasm"/>
    <property type="evidence" value="ECO:0007669"/>
    <property type="project" value="UniProtKB-SubCell"/>
</dbReference>
<reference evidence="14 15" key="1">
    <citation type="journal article" date="2011" name="Stand. Genomic Sci.">
        <title>Complete genome sequence of Parvibaculum lavamentivorans type strain (DS-1(T)).</title>
        <authorList>
            <person name="Schleheck D."/>
            <person name="Weiss M."/>
            <person name="Pitluck S."/>
            <person name="Bruce D."/>
            <person name="Land M.L."/>
            <person name="Han S."/>
            <person name="Saunders E."/>
            <person name="Tapia R."/>
            <person name="Detter C."/>
            <person name="Brettin T."/>
            <person name="Han J."/>
            <person name="Woyke T."/>
            <person name="Goodwin L."/>
            <person name="Pennacchio L."/>
            <person name="Nolan M."/>
            <person name="Cook A.M."/>
            <person name="Kjelleberg S."/>
            <person name="Thomas T."/>
        </authorList>
    </citation>
    <scope>NUCLEOTIDE SEQUENCE [LARGE SCALE GENOMIC DNA]</scope>
    <source>
        <strain evidence="15">DS-1 / DSM 13023 / NCIMB 13966</strain>
    </source>
</reference>
<keyword evidence="8 11" id="KW-0234">DNA repair</keyword>
<dbReference type="HAMAP" id="MF_00848">
    <property type="entry name" value="Uup"/>
    <property type="match status" value="1"/>
</dbReference>
<feature type="domain" description="ABC transporter" evidence="13">
    <location>
        <begin position="280"/>
        <end position="503"/>
    </location>
</feature>
<dbReference type="Pfam" id="PF00005">
    <property type="entry name" value="ABC_tran"/>
    <property type="match status" value="2"/>
</dbReference>
<dbReference type="CDD" id="cd03221">
    <property type="entry name" value="ABCF_EF-3"/>
    <property type="match status" value="2"/>
</dbReference>
<dbReference type="Pfam" id="PF16326">
    <property type="entry name" value="ABC_tran_CTD"/>
    <property type="match status" value="1"/>
</dbReference>
<dbReference type="Gene3D" id="1.10.287.380">
    <property type="entry name" value="Valyl-tRNA synthetase, C-terminal domain"/>
    <property type="match status" value="1"/>
</dbReference>
<comment type="catalytic activity">
    <reaction evidence="9 11">
        <text>ATP + H2O = ADP + phosphate + H(+)</text>
        <dbReference type="Rhea" id="RHEA:13065"/>
        <dbReference type="ChEBI" id="CHEBI:15377"/>
        <dbReference type="ChEBI" id="CHEBI:15378"/>
        <dbReference type="ChEBI" id="CHEBI:30616"/>
        <dbReference type="ChEBI" id="CHEBI:43474"/>
        <dbReference type="ChEBI" id="CHEBI:456216"/>
    </reaction>
</comment>
<organism evidence="14 15">
    <name type="scientific">Parvibaculum lavamentivorans (strain DS-1 / DSM 13023 / NCIMB 13966)</name>
    <dbReference type="NCBI Taxonomy" id="402881"/>
    <lineage>
        <taxon>Bacteria</taxon>
        <taxon>Pseudomonadati</taxon>
        <taxon>Pseudomonadota</taxon>
        <taxon>Alphaproteobacteria</taxon>
        <taxon>Hyphomicrobiales</taxon>
        <taxon>Parvibaculaceae</taxon>
        <taxon>Parvibaculum</taxon>
    </lineage>
</organism>
<dbReference type="SMART" id="SM00382">
    <property type="entry name" value="AAA"/>
    <property type="match status" value="2"/>
</dbReference>
<feature type="compositionally biased region" description="Low complexity" evidence="12">
    <location>
        <begin position="500"/>
        <end position="511"/>
    </location>
</feature>
<proteinExistence type="inferred from homology"/>
<evidence type="ECO:0000256" key="8">
    <source>
        <dbReference type="ARBA" id="ARBA00023204"/>
    </source>
</evidence>
<keyword evidence="15" id="KW-1185">Reference proteome</keyword>
<accession>A7HRI6</accession>
<evidence type="ECO:0000313" key="15">
    <source>
        <dbReference type="Proteomes" id="UP000006377"/>
    </source>
</evidence>
<evidence type="ECO:0000256" key="2">
    <source>
        <dbReference type="ARBA" id="ARBA00022737"/>
    </source>
</evidence>
<evidence type="ECO:0000256" key="10">
    <source>
        <dbReference type="ARBA" id="ARBA00061478"/>
    </source>
</evidence>
<dbReference type="Gene3D" id="3.40.50.300">
    <property type="entry name" value="P-loop containing nucleotide triphosphate hydrolases"/>
    <property type="match status" value="2"/>
</dbReference>
<dbReference type="InterPro" id="IPR037118">
    <property type="entry name" value="Val-tRNA_synth_C_sf"/>
</dbReference>
<name>A7HRI6_PARL1</name>
<dbReference type="eggNOG" id="COG0488">
    <property type="taxonomic scope" value="Bacteria"/>
</dbReference>
<dbReference type="GO" id="GO:0005524">
    <property type="term" value="F:ATP binding"/>
    <property type="evidence" value="ECO:0007669"/>
    <property type="project" value="UniProtKB-UniRule"/>
</dbReference>
<dbReference type="PANTHER" id="PTHR42855">
    <property type="entry name" value="ABC TRANSPORTER ATP-BINDING SUBUNIT"/>
    <property type="match status" value="1"/>
</dbReference>
<keyword evidence="4 11" id="KW-0227">DNA damage</keyword>
<evidence type="ECO:0000256" key="3">
    <source>
        <dbReference type="ARBA" id="ARBA00022741"/>
    </source>
</evidence>
<evidence type="ECO:0000256" key="11">
    <source>
        <dbReference type="HAMAP-Rule" id="MF_00848"/>
    </source>
</evidence>
<keyword evidence="2 11" id="KW-0677">Repeat</keyword>
<sequence>MAAPLLALRDIRVAFADQVLIAGASFALTPGDHLCLVGRNGSGKSTLLRIAAGLVDADGGEIFRQPGTRIAYLEQMPDFGGAKTVMDYATAGGAEAHKAAAALDELRLSPSADPSTLSGGEGRKAALARVLAEEPDILLLDEPTNHLDLPSIEWLEEKLSQFRGAFVLISHDRAFLRRLAAGCLWLDRGAIRRLDKGFAEFDAWSEQILAEEEVTARKLDRLIEQETQWSREGISARRTRNQGRLRRLHSLRAERAGQIGQTGRIDLVAESGQASGSLVVEAKNVTKIWPQPDGSERVAIRDFSTRIMRGDKVGLIGPNGAGKTTLLKILTGTLAPDSGSVRLGTNLTPVYVDQSRSSLDPEATLWQTLCEGGGDQVLVRGQPRHVVSYLKDFLFRESQARQPVKALSGGEQCRLLLARALAKPSNLLILDEPTNDLDMDTLDLLQEVLADYDGTVLLVSHDRDFLDRVVTSVVALDGEGNASEYPGGYSDYLRQRRQAAATATRGASSSAPKAERSRAPTKLSYKEVRALEELQTRMPELAREIENVEKKLADPDLYARDPELFHKTMTRHDALKAELASAEEHWLELEMKREELSGG</sequence>
<gene>
    <name evidence="11" type="primary">uup</name>
    <name evidence="14" type="ordered locus">Plav_0896</name>
</gene>
<dbReference type="GO" id="GO:0003677">
    <property type="term" value="F:DNA binding"/>
    <property type="evidence" value="ECO:0007669"/>
    <property type="project" value="UniProtKB-UniRule"/>
</dbReference>
<protein>
    <recommendedName>
        <fullName evidence="11">ATP-binding protein Uup</fullName>
        <ecNumber evidence="11">3.6.1.-</ecNumber>
    </recommendedName>
</protein>
<evidence type="ECO:0000256" key="1">
    <source>
        <dbReference type="ARBA" id="ARBA00022490"/>
    </source>
</evidence>
<evidence type="ECO:0000313" key="14">
    <source>
        <dbReference type="EMBL" id="ABS62519.1"/>
    </source>
</evidence>
<keyword evidence="7 11" id="KW-0238">DNA-binding</keyword>
<dbReference type="InterPro" id="IPR003593">
    <property type="entry name" value="AAA+_ATPase"/>
</dbReference>
<dbReference type="EMBL" id="CP000774">
    <property type="protein sequence ID" value="ABS62519.1"/>
    <property type="molecule type" value="Genomic_DNA"/>
</dbReference>
<feature type="binding site" evidence="11">
    <location>
        <begin position="38"/>
        <end position="45"/>
    </location>
    <ligand>
        <name>ATP</name>
        <dbReference type="ChEBI" id="CHEBI:30616"/>
        <label>1</label>
    </ligand>
</feature>
<comment type="subcellular location">
    <subcellularLocation>
        <location evidence="11">Cytoplasm</location>
    </subcellularLocation>
    <text evidence="11">Associates with ribosomes.</text>
</comment>
<evidence type="ECO:0000259" key="13">
    <source>
        <dbReference type="PROSITE" id="PS50893"/>
    </source>
</evidence>
<dbReference type="InterPro" id="IPR043686">
    <property type="entry name" value="Uup"/>
</dbReference>
<dbReference type="OrthoDB" id="9808609at2"/>
<feature type="domain" description="ABC transporter" evidence="13">
    <location>
        <begin position="6"/>
        <end position="213"/>
    </location>
</feature>
<dbReference type="InterPro" id="IPR051309">
    <property type="entry name" value="ABCF_ATPase"/>
</dbReference>
<dbReference type="EC" id="3.6.1.-" evidence="11"/>
<keyword evidence="5 11" id="KW-0378">Hydrolase</keyword>
<dbReference type="HOGENOM" id="CLU_000604_36_0_5"/>
<dbReference type="GO" id="GO:0006281">
    <property type="term" value="P:DNA repair"/>
    <property type="evidence" value="ECO:0007669"/>
    <property type="project" value="UniProtKB-KW"/>
</dbReference>
<evidence type="ECO:0000256" key="6">
    <source>
        <dbReference type="ARBA" id="ARBA00022840"/>
    </source>
</evidence>
<evidence type="ECO:0000256" key="4">
    <source>
        <dbReference type="ARBA" id="ARBA00022763"/>
    </source>
</evidence>
<dbReference type="InterPro" id="IPR032524">
    <property type="entry name" value="ABC_tran_C"/>
</dbReference>
<feature type="binding site" evidence="11">
    <location>
        <begin position="317"/>
        <end position="324"/>
    </location>
    <ligand>
        <name>ATP</name>
        <dbReference type="ChEBI" id="CHEBI:30616"/>
        <label>2</label>
    </ligand>
</feature>
<keyword evidence="1 11" id="KW-0963">Cytoplasm</keyword>
<keyword evidence="6 11" id="KW-0067">ATP-binding</keyword>
<dbReference type="GO" id="GO:0043022">
    <property type="term" value="F:ribosome binding"/>
    <property type="evidence" value="ECO:0007669"/>
    <property type="project" value="UniProtKB-UniRule"/>
</dbReference>
<evidence type="ECO:0000256" key="9">
    <source>
        <dbReference type="ARBA" id="ARBA00049360"/>
    </source>
</evidence>
<dbReference type="AlphaFoldDB" id="A7HRI6"/>
<evidence type="ECO:0000256" key="7">
    <source>
        <dbReference type="ARBA" id="ARBA00023125"/>
    </source>
</evidence>
<dbReference type="PROSITE" id="PS50893">
    <property type="entry name" value="ABC_TRANSPORTER_2"/>
    <property type="match status" value="2"/>
</dbReference>
<evidence type="ECO:0000256" key="5">
    <source>
        <dbReference type="ARBA" id="ARBA00022801"/>
    </source>
</evidence>
<dbReference type="InterPro" id="IPR027417">
    <property type="entry name" value="P-loop_NTPase"/>
</dbReference>
<comment type="function">
    <text evidence="11">Probably plays a role in ribosome assembly or function. May be involved in resolution of branched DNA intermediates that result from template switching in postreplication gaps. Binds DNA and has ATPase activity.</text>
</comment>
<evidence type="ECO:0000256" key="12">
    <source>
        <dbReference type="SAM" id="MobiDB-lite"/>
    </source>
</evidence>